<proteinExistence type="predicted"/>
<evidence type="ECO:0000256" key="1">
    <source>
        <dbReference type="SAM" id="MobiDB-lite"/>
    </source>
</evidence>
<reference evidence="2" key="1">
    <citation type="submission" date="2021-01" db="EMBL/GenBank/DDBJ databases">
        <authorList>
            <person name="Corre E."/>
            <person name="Pelletier E."/>
            <person name="Niang G."/>
            <person name="Scheremetjew M."/>
            <person name="Finn R."/>
            <person name="Kale V."/>
            <person name="Holt S."/>
            <person name="Cochrane G."/>
            <person name="Meng A."/>
            <person name="Brown T."/>
            <person name="Cohen L."/>
        </authorList>
    </citation>
    <scope>NUCLEOTIDE SEQUENCE</scope>
    <source>
        <strain evidence="2">379</strain>
    </source>
</reference>
<feature type="compositionally biased region" description="Basic and acidic residues" evidence="1">
    <location>
        <begin position="57"/>
        <end position="75"/>
    </location>
</feature>
<dbReference type="EMBL" id="HBIR01021449">
    <property type="protein sequence ID" value="CAE0547615.1"/>
    <property type="molecule type" value="Transcribed_RNA"/>
</dbReference>
<organism evidence="2">
    <name type="scientific">Emiliania huxleyi</name>
    <name type="common">Coccolithophore</name>
    <name type="synonym">Pontosphaera huxleyi</name>
    <dbReference type="NCBI Taxonomy" id="2903"/>
    <lineage>
        <taxon>Eukaryota</taxon>
        <taxon>Haptista</taxon>
        <taxon>Haptophyta</taxon>
        <taxon>Prymnesiophyceae</taxon>
        <taxon>Isochrysidales</taxon>
        <taxon>Noelaerhabdaceae</taxon>
        <taxon>Emiliania</taxon>
    </lineage>
</organism>
<name>A0A7S3WB32_EMIHU</name>
<sequence length="189" mass="19568">MLASAVLSPLFAPRPTSLIAGKWYPDPVPAFPNADGEIGRLRQQLEQAQADAAAAQERARAEPAARSRAAEEGGARRAATRPIALPPPGSLTAVNLGMWFSLAVASALRMRHGATAAATACLALGVAGCALALLQLARPLLASVRSALGIDDRGAVAGKLRCYACRDIFDVPRAAKRAVCPYCGTANQV</sequence>
<gene>
    <name evidence="2" type="ORF">EHUX00137_LOCUS16331</name>
</gene>
<dbReference type="AlphaFoldDB" id="A0A7S3WB32"/>
<evidence type="ECO:0000313" key="2">
    <source>
        <dbReference type="EMBL" id="CAE0547615.1"/>
    </source>
</evidence>
<accession>A0A7S3WB32</accession>
<feature type="region of interest" description="Disordered" evidence="1">
    <location>
        <begin position="49"/>
        <end position="83"/>
    </location>
</feature>
<protein>
    <submittedName>
        <fullName evidence="2">Uncharacterized protein</fullName>
    </submittedName>
</protein>